<accession>W9RF67</accession>
<gene>
    <name evidence="2" type="ORF">L484_011640</name>
</gene>
<evidence type="ECO:0000313" key="2">
    <source>
        <dbReference type="EMBL" id="EXB88211.1"/>
    </source>
</evidence>
<dbReference type="EMBL" id="KE344949">
    <property type="protein sequence ID" value="EXB88211.1"/>
    <property type="molecule type" value="Genomic_DNA"/>
</dbReference>
<dbReference type="AlphaFoldDB" id="W9RF67"/>
<keyword evidence="1" id="KW-1133">Transmembrane helix</keyword>
<reference evidence="3" key="1">
    <citation type="submission" date="2013-01" db="EMBL/GenBank/DDBJ databases">
        <title>Draft Genome Sequence of a Mulberry Tree, Morus notabilis C.K. Schneid.</title>
        <authorList>
            <person name="He N."/>
            <person name="Zhao S."/>
        </authorList>
    </citation>
    <scope>NUCLEOTIDE SEQUENCE</scope>
</reference>
<name>W9RF67_9ROSA</name>
<feature type="transmembrane region" description="Helical" evidence="1">
    <location>
        <begin position="12"/>
        <end position="35"/>
    </location>
</feature>
<sequence length="152" mass="16105">MLDLQCCELVHFVISCTGPTSATSIAVAAAAAYAATASMQRRPRTDLRRTRLASVSMRPCVQPSLRSGLASMLLAHKTLSGTLRALSGLLRTMRGALSAMFRALPAMCGALCPCFMVSGCKALCAMCGALPTRNGNLTCEYPPLKDGYEDIK</sequence>
<evidence type="ECO:0000256" key="1">
    <source>
        <dbReference type="SAM" id="Phobius"/>
    </source>
</evidence>
<organism evidence="2 3">
    <name type="scientific">Morus notabilis</name>
    <dbReference type="NCBI Taxonomy" id="981085"/>
    <lineage>
        <taxon>Eukaryota</taxon>
        <taxon>Viridiplantae</taxon>
        <taxon>Streptophyta</taxon>
        <taxon>Embryophyta</taxon>
        <taxon>Tracheophyta</taxon>
        <taxon>Spermatophyta</taxon>
        <taxon>Magnoliopsida</taxon>
        <taxon>eudicotyledons</taxon>
        <taxon>Gunneridae</taxon>
        <taxon>Pentapetalae</taxon>
        <taxon>rosids</taxon>
        <taxon>fabids</taxon>
        <taxon>Rosales</taxon>
        <taxon>Moraceae</taxon>
        <taxon>Moreae</taxon>
        <taxon>Morus</taxon>
    </lineage>
</organism>
<evidence type="ECO:0000313" key="3">
    <source>
        <dbReference type="Proteomes" id="UP000030645"/>
    </source>
</evidence>
<protein>
    <submittedName>
        <fullName evidence="2">Uncharacterized protein</fullName>
    </submittedName>
</protein>
<dbReference type="Proteomes" id="UP000030645">
    <property type="component" value="Unassembled WGS sequence"/>
</dbReference>
<proteinExistence type="predicted"/>
<keyword evidence="1" id="KW-0472">Membrane</keyword>
<keyword evidence="1" id="KW-0812">Transmembrane</keyword>
<keyword evidence="3" id="KW-1185">Reference proteome</keyword>